<dbReference type="Proteomes" id="UP001285921">
    <property type="component" value="Unassembled WGS sequence"/>
</dbReference>
<dbReference type="InterPro" id="IPR002575">
    <property type="entry name" value="Aminoglycoside_PTrfase"/>
</dbReference>
<evidence type="ECO:0000259" key="2">
    <source>
        <dbReference type="Pfam" id="PF01636"/>
    </source>
</evidence>
<dbReference type="EMBL" id="BTCL01000004">
    <property type="protein sequence ID" value="GMK44536.1"/>
    <property type="molecule type" value="Genomic_DNA"/>
</dbReference>
<feature type="domain" description="Aminoglycoside phosphotransferase" evidence="2">
    <location>
        <begin position="27"/>
        <end position="261"/>
    </location>
</feature>
<reference evidence="3 4" key="1">
    <citation type="submission" date="2023-05" db="EMBL/GenBank/DDBJ databases">
        <title>Draft genome of Paenibacillus sp. CCS26.</title>
        <authorList>
            <person name="Akita H."/>
            <person name="Shinto Y."/>
            <person name="Kimura Z."/>
        </authorList>
    </citation>
    <scope>NUCLEOTIDE SEQUENCE [LARGE SCALE GENOMIC DNA]</scope>
    <source>
        <strain evidence="3 4">CCS26</strain>
    </source>
</reference>
<dbReference type="InterPro" id="IPR011009">
    <property type="entry name" value="Kinase-like_dom_sf"/>
</dbReference>
<evidence type="ECO:0000256" key="1">
    <source>
        <dbReference type="ARBA" id="ARBA00038240"/>
    </source>
</evidence>
<dbReference type="SUPFAM" id="SSF56112">
    <property type="entry name" value="Protein kinase-like (PK-like)"/>
    <property type="match status" value="1"/>
</dbReference>
<dbReference type="PANTHER" id="PTHR21064">
    <property type="entry name" value="AMINOGLYCOSIDE PHOSPHOTRANSFERASE DOMAIN-CONTAINING PROTEIN-RELATED"/>
    <property type="match status" value="1"/>
</dbReference>
<protein>
    <recommendedName>
        <fullName evidence="2">Aminoglycoside phosphotransferase domain-containing protein</fullName>
    </recommendedName>
</protein>
<proteinExistence type="inferred from homology"/>
<dbReference type="PANTHER" id="PTHR21064:SF6">
    <property type="entry name" value="AMINOGLYCOSIDE PHOSPHOTRANSFERASE DOMAIN-CONTAINING PROTEIN"/>
    <property type="match status" value="1"/>
</dbReference>
<comment type="caution">
    <text evidence="3">The sequence shown here is derived from an EMBL/GenBank/DDBJ whole genome shotgun (WGS) entry which is preliminary data.</text>
</comment>
<gene>
    <name evidence="3" type="ORF">PghCCS26_16640</name>
</gene>
<accession>A0ABQ6NHF4</accession>
<name>A0ABQ6NHF4_9BACL</name>
<organism evidence="3 4">
    <name type="scientific">Paenibacillus glycanilyticus</name>
    <dbReference type="NCBI Taxonomy" id="126569"/>
    <lineage>
        <taxon>Bacteria</taxon>
        <taxon>Bacillati</taxon>
        <taxon>Bacillota</taxon>
        <taxon>Bacilli</taxon>
        <taxon>Bacillales</taxon>
        <taxon>Paenibacillaceae</taxon>
        <taxon>Paenibacillus</taxon>
    </lineage>
</organism>
<evidence type="ECO:0000313" key="3">
    <source>
        <dbReference type="EMBL" id="GMK44536.1"/>
    </source>
</evidence>
<evidence type="ECO:0000313" key="4">
    <source>
        <dbReference type="Proteomes" id="UP001285921"/>
    </source>
</evidence>
<keyword evidence="4" id="KW-1185">Reference proteome</keyword>
<dbReference type="RefSeq" id="WP_317979508.1">
    <property type="nucleotide sequence ID" value="NZ_BTCL01000004.1"/>
</dbReference>
<dbReference type="Pfam" id="PF01636">
    <property type="entry name" value="APH"/>
    <property type="match status" value="1"/>
</dbReference>
<dbReference type="Gene3D" id="3.90.1200.10">
    <property type="match status" value="1"/>
</dbReference>
<comment type="similarity">
    <text evidence="1">Belongs to the pseudomonas-type ThrB family.</text>
</comment>
<dbReference type="InterPro" id="IPR050249">
    <property type="entry name" value="Pseudomonas-type_ThrB"/>
</dbReference>
<sequence length="323" mass="37310">MDYNRYLEEALRFYSFDEPAFEFIRHNENMTYKITDKSARYLLRLHKPIARNMEGTQTTPEAIRSELAFLLAWSAHSDLPVQTPVANNNGELVTMIRIGQEEIPCTVLQWIDGDVLSKQEMNSEEEARTLGTRIAMLHRFSQSYEAGPNCIRPAYGTEWIHSMILKLRCGEERGILSGKDFHILERTMRLMIEWMTLWETTPETWGFIHADINYSNLIRSPKGVSMIDFGLSGYGYYAMDLAMGALLVESKHRDALLAGYGSCMTGWLDHARLEAFMFLAIVGYYTFVLSQHDQLSWIEDHISGLIEHICLPLLKSQRVFYRI</sequence>
<dbReference type="Gene3D" id="3.30.200.20">
    <property type="entry name" value="Phosphorylase Kinase, domain 1"/>
    <property type="match status" value="1"/>
</dbReference>